<dbReference type="Proteomes" id="UP000824533">
    <property type="component" value="Linkage Group LG20"/>
</dbReference>
<keyword evidence="2" id="KW-1185">Reference proteome</keyword>
<sequence>MSITELVLSASWFGDEHIPVLVAKKLPLQTLELWKYLNLSPSQINELQTHSSLEMLRCLNEKISSENTNNKESWKSDHDLVLRRTIHIIPSDARFPRKYFRSGSEGFRGSLFYFWTRSKELVPLAAGARPSLEDEEDVFY</sequence>
<reference evidence="1 2" key="1">
    <citation type="journal article" date="2021" name="Front. Genet.">
        <title>Chromosome-Level Genome Assembly Reveals Significant Gene Expansion in the Toll and IMD Signaling Pathways of Dendrolimus kikuchii.</title>
        <authorList>
            <person name="Zhou J."/>
            <person name="Wu P."/>
            <person name="Xiong Z."/>
            <person name="Liu N."/>
            <person name="Zhao N."/>
            <person name="Ji M."/>
            <person name="Qiu Y."/>
            <person name="Yang B."/>
        </authorList>
    </citation>
    <scope>NUCLEOTIDE SEQUENCE [LARGE SCALE GENOMIC DNA]</scope>
    <source>
        <strain evidence="1">Ann1</strain>
    </source>
</reference>
<evidence type="ECO:0000313" key="1">
    <source>
        <dbReference type="EMBL" id="KAJ0173387.1"/>
    </source>
</evidence>
<name>A0ACC1CP96_9NEOP</name>
<comment type="caution">
    <text evidence="1">The sequence shown here is derived from an EMBL/GenBank/DDBJ whole genome shotgun (WGS) entry which is preliminary data.</text>
</comment>
<proteinExistence type="predicted"/>
<dbReference type="EMBL" id="CM034406">
    <property type="protein sequence ID" value="KAJ0173387.1"/>
    <property type="molecule type" value="Genomic_DNA"/>
</dbReference>
<gene>
    <name evidence="1" type="ORF">K1T71_011563</name>
</gene>
<protein>
    <submittedName>
        <fullName evidence="1">Uncharacterized protein</fullName>
    </submittedName>
</protein>
<organism evidence="1 2">
    <name type="scientific">Dendrolimus kikuchii</name>
    <dbReference type="NCBI Taxonomy" id="765133"/>
    <lineage>
        <taxon>Eukaryota</taxon>
        <taxon>Metazoa</taxon>
        <taxon>Ecdysozoa</taxon>
        <taxon>Arthropoda</taxon>
        <taxon>Hexapoda</taxon>
        <taxon>Insecta</taxon>
        <taxon>Pterygota</taxon>
        <taxon>Neoptera</taxon>
        <taxon>Endopterygota</taxon>
        <taxon>Lepidoptera</taxon>
        <taxon>Glossata</taxon>
        <taxon>Ditrysia</taxon>
        <taxon>Bombycoidea</taxon>
        <taxon>Lasiocampidae</taxon>
        <taxon>Dendrolimus</taxon>
    </lineage>
</organism>
<evidence type="ECO:0000313" key="2">
    <source>
        <dbReference type="Proteomes" id="UP000824533"/>
    </source>
</evidence>
<accession>A0ACC1CP96</accession>